<accession>A0A0U5JJ07</accession>
<dbReference type="InParanoid" id="A0A0U5JJ07"/>
<dbReference type="AlphaFoldDB" id="A0A0U5JJ07"/>
<dbReference type="EMBL" id="LN879502">
    <property type="protein sequence ID" value="CUI17782.1"/>
    <property type="molecule type" value="Genomic_DNA"/>
</dbReference>
<dbReference type="Proteomes" id="UP000069902">
    <property type="component" value="Chromosome cPNK"/>
</dbReference>
<gene>
    <name evidence="1" type="ORF">PNK_2181</name>
</gene>
<reference evidence="2" key="1">
    <citation type="submission" date="2015-09" db="EMBL/GenBank/DDBJ databases">
        <authorList>
            <person name="Bertelli C."/>
        </authorList>
    </citation>
    <scope>NUCLEOTIDE SEQUENCE [LARGE SCALE GENOMIC DNA]</scope>
    <source>
        <strain evidence="2">KNic</strain>
    </source>
</reference>
<protein>
    <submittedName>
        <fullName evidence="1">Uncharacterized protein</fullName>
    </submittedName>
</protein>
<dbReference type="STRING" id="389348.PNK_2181"/>
<proteinExistence type="predicted"/>
<dbReference type="KEGG" id="pnl:PNK_2181"/>
<sequence>MLGFLLLCVPGNGTALSSSPFMLDQKEATHMGLQIWRNECGGKREGLTSWNQGEEFASLGIGHFIWYPEGEQGPFKEMFPSLLAFLKQHGVSLPTWLNAHAGCPWQSREKFLQAQNDPNMEELRQILIDHIDLQICFMVERLHRALPTLLKHAHSDKKEHVASQFYRLAQTPNGLYVLLDYLNFKGEGVSFQECYNGQGWGLLQVLERMEGVAPGTPAIQEFAQAAKEVLHVRVQNSPAERREQRWIKGWCNRIESYLSFRLV</sequence>
<organism evidence="1 2">
    <name type="scientific">Candidatus Protochlamydia naegleriophila</name>
    <dbReference type="NCBI Taxonomy" id="389348"/>
    <lineage>
        <taxon>Bacteria</taxon>
        <taxon>Pseudomonadati</taxon>
        <taxon>Chlamydiota</taxon>
        <taxon>Chlamydiia</taxon>
        <taxon>Parachlamydiales</taxon>
        <taxon>Parachlamydiaceae</taxon>
        <taxon>Candidatus Protochlamydia</taxon>
    </lineage>
</organism>
<dbReference type="PATRIC" id="fig|389348.3.peg.2452"/>
<evidence type="ECO:0000313" key="2">
    <source>
        <dbReference type="Proteomes" id="UP000069902"/>
    </source>
</evidence>
<evidence type="ECO:0000313" key="1">
    <source>
        <dbReference type="EMBL" id="CUI17782.1"/>
    </source>
</evidence>
<keyword evidence="2" id="KW-1185">Reference proteome</keyword>
<name>A0A0U5JJ07_9BACT</name>